<evidence type="ECO:0000313" key="2">
    <source>
        <dbReference type="EMBL" id="KAK9158449.1"/>
    </source>
</evidence>
<name>A0AAP0KV49_9MAGN</name>
<proteinExistence type="predicted"/>
<evidence type="ECO:0000313" key="3">
    <source>
        <dbReference type="Proteomes" id="UP001419268"/>
    </source>
</evidence>
<dbReference type="Proteomes" id="UP001419268">
    <property type="component" value="Unassembled WGS sequence"/>
</dbReference>
<dbReference type="EMBL" id="JBBNAG010000002">
    <property type="protein sequence ID" value="KAK9158449.1"/>
    <property type="molecule type" value="Genomic_DNA"/>
</dbReference>
<dbReference type="AlphaFoldDB" id="A0AAP0KV49"/>
<feature type="compositionally biased region" description="Acidic residues" evidence="1">
    <location>
        <begin position="64"/>
        <end position="73"/>
    </location>
</feature>
<reference evidence="2 3" key="1">
    <citation type="submission" date="2024-01" db="EMBL/GenBank/DDBJ databases">
        <title>Genome assemblies of Stephania.</title>
        <authorList>
            <person name="Yang L."/>
        </authorList>
    </citation>
    <scope>NUCLEOTIDE SEQUENCE [LARGE SCALE GENOMIC DNA]</scope>
    <source>
        <strain evidence="2">JXDWG</strain>
        <tissue evidence="2">Leaf</tissue>
    </source>
</reference>
<organism evidence="2 3">
    <name type="scientific">Stephania cephalantha</name>
    <dbReference type="NCBI Taxonomy" id="152367"/>
    <lineage>
        <taxon>Eukaryota</taxon>
        <taxon>Viridiplantae</taxon>
        <taxon>Streptophyta</taxon>
        <taxon>Embryophyta</taxon>
        <taxon>Tracheophyta</taxon>
        <taxon>Spermatophyta</taxon>
        <taxon>Magnoliopsida</taxon>
        <taxon>Ranunculales</taxon>
        <taxon>Menispermaceae</taxon>
        <taxon>Menispermoideae</taxon>
        <taxon>Cissampelideae</taxon>
        <taxon>Stephania</taxon>
    </lineage>
</organism>
<gene>
    <name evidence="2" type="ORF">Scep_005023</name>
</gene>
<accession>A0AAP0KV49</accession>
<keyword evidence="3" id="KW-1185">Reference proteome</keyword>
<protein>
    <submittedName>
        <fullName evidence="2">Uncharacterized protein</fullName>
    </submittedName>
</protein>
<evidence type="ECO:0000256" key="1">
    <source>
        <dbReference type="SAM" id="MobiDB-lite"/>
    </source>
</evidence>
<sequence>MVRRSEFDAVVQRLAQFEAFVQSQLGMRMDFGANTSQAPPPPPPQEHHQQVGMDPACSPQQQHDDDDKDNPDWVDDEHLVRTIINQDKASFFLSFFSIFLPPREQSPSGVVAAPGSADVRVVTAAAQLHASTVVVRLCRVPHRPTMSSC</sequence>
<comment type="caution">
    <text evidence="2">The sequence shown here is derived from an EMBL/GenBank/DDBJ whole genome shotgun (WGS) entry which is preliminary data.</text>
</comment>
<feature type="region of interest" description="Disordered" evidence="1">
    <location>
        <begin position="31"/>
        <end position="73"/>
    </location>
</feature>